<dbReference type="OrthoDB" id="9807112at2"/>
<dbReference type="GO" id="GO:0016787">
    <property type="term" value="F:hydrolase activity"/>
    <property type="evidence" value="ECO:0007669"/>
    <property type="project" value="UniProtKB-UniRule"/>
</dbReference>
<sequence length="425" mass="48631">MNADKPYCLVLGGGGAKGVYHIGVWQALQELQIPVNAFIGNSIGAIISAFLSQGAEEELLHIARSINIKSLIRLSKEEALTDEESMNRHPLKYWQAAYNNFVERKGLDTSPMRELLEGALNEEQIRNSGFDFGITTVNVSDFKPREVFIEDMEQGQLVNYVMASAAFPGFERPKIQGKQYVDGGLYDNVPYRMARRRGYRRIILVDISGIGFSRRPRTEGSQTVYIKNSIDMGNAFDFTPDFIHLFWQLGYLDAMRVFDELIGYEYFLTKNDALEKEFAGRQELRAQMTPLLTLFPDAMRHDQRHLLKTLEVCGRMLRVERIKKYAYGELARAIDRAIDKTRSKANKFIAEHGLEAELPPLKLLDAFTQEVIQNKTLDENPYYYYFLAQKFPATKAVLLAQKYLLKATPELKILDFYMKNVAGKL</sequence>
<dbReference type="PANTHER" id="PTHR14226">
    <property type="entry name" value="NEUROPATHY TARGET ESTERASE/SWISS CHEESE D.MELANOGASTER"/>
    <property type="match status" value="1"/>
</dbReference>
<name>A0A4R3I6J6_9GAMM</name>
<comment type="caution">
    <text evidence="6">The sequence shown here is derived from an EMBL/GenBank/DDBJ whole genome shotgun (WGS) entry which is preliminary data.</text>
</comment>
<feature type="short sequence motif" description="DGA/G" evidence="4">
    <location>
        <begin position="182"/>
        <end position="184"/>
    </location>
</feature>
<dbReference type="Proteomes" id="UP000295793">
    <property type="component" value="Unassembled WGS sequence"/>
</dbReference>
<feature type="domain" description="PNPLA" evidence="5">
    <location>
        <begin position="9"/>
        <end position="195"/>
    </location>
</feature>
<feature type="active site" description="Proton acceptor" evidence="4">
    <location>
        <position position="182"/>
    </location>
</feature>
<protein>
    <submittedName>
        <fullName evidence="6">NTE family protein</fullName>
    </submittedName>
</protein>
<dbReference type="RefSeq" id="WP_132701288.1">
    <property type="nucleotide sequence ID" value="NZ_SLZR01000006.1"/>
</dbReference>
<dbReference type="Pfam" id="PF01734">
    <property type="entry name" value="Patatin"/>
    <property type="match status" value="1"/>
</dbReference>
<gene>
    <name evidence="6" type="ORF">BCF53_10644</name>
</gene>
<feature type="short sequence motif" description="GXSXG" evidence="4">
    <location>
        <begin position="40"/>
        <end position="44"/>
    </location>
</feature>
<accession>A0A4R3I6J6</accession>
<dbReference type="InterPro" id="IPR050301">
    <property type="entry name" value="NTE"/>
</dbReference>
<proteinExistence type="predicted"/>
<feature type="active site" description="Nucleophile" evidence="4">
    <location>
        <position position="42"/>
    </location>
</feature>
<keyword evidence="7" id="KW-1185">Reference proteome</keyword>
<evidence type="ECO:0000256" key="1">
    <source>
        <dbReference type="ARBA" id="ARBA00022801"/>
    </source>
</evidence>
<dbReference type="InterPro" id="IPR002641">
    <property type="entry name" value="PNPLA_dom"/>
</dbReference>
<evidence type="ECO:0000256" key="2">
    <source>
        <dbReference type="ARBA" id="ARBA00022963"/>
    </source>
</evidence>
<evidence type="ECO:0000256" key="3">
    <source>
        <dbReference type="ARBA" id="ARBA00023098"/>
    </source>
</evidence>
<dbReference type="InterPro" id="IPR016035">
    <property type="entry name" value="Acyl_Trfase/lysoPLipase"/>
</dbReference>
<keyword evidence="1 4" id="KW-0378">Hydrolase</keyword>
<dbReference type="SUPFAM" id="SSF52151">
    <property type="entry name" value="FabD/lysophospholipase-like"/>
    <property type="match status" value="1"/>
</dbReference>
<feature type="short sequence motif" description="GXGXXG" evidence="4">
    <location>
        <begin position="13"/>
        <end position="18"/>
    </location>
</feature>
<organism evidence="6 7">
    <name type="scientific">Reinekea marinisedimentorum</name>
    <dbReference type="NCBI Taxonomy" id="230495"/>
    <lineage>
        <taxon>Bacteria</taxon>
        <taxon>Pseudomonadati</taxon>
        <taxon>Pseudomonadota</taxon>
        <taxon>Gammaproteobacteria</taxon>
        <taxon>Oceanospirillales</taxon>
        <taxon>Saccharospirillaceae</taxon>
        <taxon>Reinekea</taxon>
    </lineage>
</organism>
<dbReference type="PROSITE" id="PS51635">
    <property type="entry name" value="PNPLA"/>
    <property type="match status" value="1"/>
</dbReference>
<reference evidence="6 7" key="1">
    <citation type="submission" date="2019-03" db="EMBL/GenBank/DDBJ databases">
        <title>Genomic Encyclopedia of Archaeal and Bacterial Type Strains, Phase II (KMG-II): from individual species to whole genera.</title>
        <authorList>
            <person name="Goeker M."/>
        </authorList>
    </citation>
    <scope>NUCLEOTIDE SEQUENCE [LARGE SCALE GENOMIC DNA]</scope>
    <source>
        <strain evidence="6 7">DSM 15388</strain>
    </source>
</reference>
<evidence type="ECO:0000259" key="5">
    <source>
        <dbReference type="PROSITE" id="PS51635"/>
    </source>
</evidence>
<dbReference type="AlphaFoldDB" id="A0A4R3I6J6"/>
<evidence type="ECO:0000256" key="4">
    <source>
        <dbReference type="PROSITE-ProRule" id="PRU01161"/>
    </source>
</evidence>
<evidence type="ECO:0000313" key="6">
    <source>
        <dbReference type="EMBL" id="TCS41313.1"/>
    </source>
</evidence>
<keyword evidence="2 4" id="KW-0442">Lipid degradation</keyword>
<evidence type="ECO:0000313" key="7">
    <source>
        <dbReference type="Proteomes" id="UP000295793"/>
    </source>
</evidence>
<dbReference type="CDD" id="cd07209">
    <property type="entry name" value="Pat_hypo_Ecoli_Z1214_like"/>
    <property type="match status" value="1"/>
</dbReference>
<dbReference type="EMBL" id="SLZR01000006">
    <property type="protein sequence ID" value="TCS41313.1"/>
    <property type="molecule type" value="Genomic_DNA"/>
</dbReference>
<dbReference type="GO" id="GO:0016042">
    <property type="term" value="P:lipid catabolic process"/>
    <property type="evidence" value="ECO:0007669"/>
    <property type="project" value="UniProtKB-UniRule"/>
</dbReference>
<dbReference type="PANTHER" id="PTHR14226:SF57">
    <property type="entry name" value="BLR7027 PROTEIN"/>
    <property type="match status" value="1"/>
</dbReference>
<keyword evidence="3 4" id="KW-0443">Lipid metabolism</keyword>
<dbReference type="Gene3D" id="3.40.1090.10">
    <property type="entry name" value="Cytosolic phospholipase A2 catalytic domain"/>
    <property type="match status" value="2"/>
</dbReference>